<proteinExistence type="predicted"/>
<dbReference type="AlphaFoldDB" id="A0A2B7XDX0"/>
<accession>A0A2B7XDX0</accession>
<protein>
    <submittedName>
        <fullName evidence="1">Uncharacterized protein</fullName>
    </submittedName>
</protein>
<keyword evidence="2" id="KW-1185">Reference proteome</keyword>
<sequence>MTLISAGMFMGEISNSANERLRASVFGTSNAHLVLGAIKEVEDSALALVPEQRKRQAALIILIGDVELLKPAQGTGEAEA</sequence>
<evidence type="ECO:0000313" key="1">
    <source>
        <dbReference type="EMBL" id="PGH06943.1"/>
    </source>
</evidence>
<reference evidence="1 2" key="1">
    <citation type="submission" date="2017-10" db="EMBL/GenBank/DDBJ databases">
        <title>Comparative genomics in systemic dimorphic fungi from Ajellomycetaceae.</title>
        <authorList>
            <person name="Munoz J.F."/>
            <person name="Mcewen J.G."/>
            <person name="Clay O.K."/>
            <person name="Cuomo C.A."/>
        </authorList>
    </citation>
    <scope>NUCLEOTIDE SEQUENCE [LARGE SCALE GENOMIC DNA]</scope>
    <source>
        <strain evidence="1 2">UAMH5409</strain>
    </source>
</reference>
<evidence type="ECO:0000313" key="2">
    <source>
        <dbReference type="Proteomes" id="UP000223968"/>
    </source>
</evidence>
<gene>
    <name evidence="1" type="ORF">AJ79_06417</name>
</gene>
<dbReference type="EMBL" id="PDNB01000113">
    <property type="protein sequence ID" value="PGH06943.1"/>
    <property type="molecule type" value="Genomic_DNA"/>
</dbReference>
<organism evidence="1 2">
    <name type="scientific">Helicocarpus griseus UAMH5409</name>
    <dbReference type="NCBI Taxonomy" id="1447875"/>
    <lineage>
        <taxon>Eukaryota</taxon>
        <taxon>Fungi</taxon>
        <taxon>Dikarya</taxon>
        <taxon>Ascomycota</taxon>
        <taxon>Pezizomycotina</taxon>
        <taxon>Eurotiomycetes</taxon>
        <taxon>Eurotiomycetidae</taxon>
        <taxon>Onygenales</taxon>
        <taxon>Ajellomycetaceae</taxon>
        <taxon>Helicocarpus</taxon>
    </lineage>
</organism>
<name>A0A2B7XDX0_9EURO</name>
<comment type="caution">
    <text evidence="1">The sequence shown here is derived from an EMBL/GenBank/DDBJ whole genome shotgun (WGS) entry which is preliminary data.</text>
</comment>
<dbReference type="Proteomes" id="UP000223968">
    <property type="component" value="Unassembled WGS sequence"/>
</dbReference>